<reference evidence="1" key="1">
    <citation type="submission" date="2022-11" db="EMBL/GenBank/DDBJ databases">
        <title>Minimal conservation of predation-associated metabolite biosynthetic gene clusters underscores biosynthetic potential of Myxococcota including descriptions for ten novel species: Archangium lansinium sp. nov., Myxococcus landrumus sp. nov., Nannocystis bai.</title>
        <authorList>
            <person name="Ahearne A."/>
            <person name="Stevens C."/>
            <person name="Dowd S."/>
        </authorList>
    </citation>
    <scope>NUCLEOTIDE SEQUENCE</scope>
    <source>
        <strain evidence="1">Fl3</strain>
    </source>
</reference>
<dbReference type="RefSeq" id="WP_269038289.1">
    <property type="nucleotide sequence ID" value="NZ_CP114040.1"/>
</dbReference>
<accession>A0ABY7HA27</accession>
<protein>
    <submittedName>
        <fullName evidence="1">Uncharacterized protein</fullName>
    </submittedName>
</protein>
<keyword evidence="2" id="KW-1185">Reference proteome</keyword>
<dbReference type="Proteomes" id="UP001164459">
    <property type="component" value="Chromosome"/>
</dbReference>
<name>A0ABY7HA27_9BACT</name>
<evidence type="ECO:0000313" key="1">
    <source>
        <dbReference type="EMBL" id="WAS95945.1"/>
    </source>
</evidence>
<proteinExistence type="predicted"/>
<sequence>MQFEAGDEVVCFPTSTLAIGRVLAAEEAGLFLVQLPCDDPEDEEFFRCELLAEQLYLVRSTRRRFLDDVLASVARRVRPAHVAVALDRYWVEASDRGSDELVAVARGAEQVRREAGAAADALVKEVQARLRACFEDMRESQQITCWEAGVDYWLGDSPRAPHGTILARRALLRDLRPGSVGDDAYELMLAGVRPFRIRCEEALAAVTRAGGASG</sequence>
<gene>
    <name evidence="1" type="ORF">O0S08_07250</name>
</gene>
<organism evidence="1 2">
    <name type="scientific">Nannocystis punicea</name>
    <dbReference type="NCBI Taxonomy" id="2995304"/>
    <lineage>
        <taxon>Bacteria</taxon>
        <taxon>Pseudomonadati</taxon>
        <taxon>Myxococcota</taxon>
        <taxon>Polyangia</taxon>
        <taxon>Nannocystales</taxon>
        <taxon>Nannocystaceae</taxon>
        <taxon>Nannocystis</taxon>
    </lineage>
</organism>
<evidence type="ECO:0000313" key="2">
    <source>
        <dbReference type="Proteomes" id="UP001164459"/>
    </source>
</evidence>
<dbReference type="EMBL" id="CP114040">
    <property type="protein sequence ID" value="WAS95945.1"/>
    <property type="molecule type" value="Genomic_DNA"/>
</dbReference>